<accession>A0AA38F5C3</accession>
<evidence type="ECO:0000313" key="1">
    <source>
        <dbReference type="EMBL" id="KAH9288687.1"/>
    </source>
</evidence>
<dbReference type="EMBL" id="JAHRHJ020003813">
    <property type="protein sequence ID" value="KAH9288687.1"/>
    <property type="molecule type" value="Genomic_DNA"/>
</dbReference>
<organism evidence="1 2">
    <name type="scientific">Taxus chinensis</name>
    <name type="common">Chinese yew</name>
    <name type="synonym">Taxus wallichiana var. chinensis</name>
    <dbReference type="NCBI Taxonomy" id="29808"/>
    <lineage>
        <taxon>Eukaryota</taxon>
        <taxon>Viridiplantae</taxon>
        <taxon>Streptophyta</taxon>
        <taxon>Embryophyta</taxon>
        <taxon>Tracheophyta</taxon>
        <taxon>Spermatophyta</taxon>
        <taxon>Pinopsida</taxon>
        <taxon>Pinidae</taxon>
        <taxon>Conifers II</taxon>
        <taxon>Cupressales</taxon>
        <taxon>Taxaceae</taxon>
        <taxon>Taxus</taxon>
    </lineage>
</organism>
<dbReference type="AlphaFoldDB" id="A0AA38F5C3"/>
<dbReference type="Proteomes" id="UP000824469">
    <property type="component" value="Unassembled WGS sequence"/>
</dbReference>
<reference evidence="1 2" key="1">
    <citation type="journal article" date="2021" name="Nat. Plants">
        <title>The Taxus genome provides insights into paclitaxel biosynthesis.</title>
        <authorList>
            <person name="Xiong X."/>
            <person name="Gou J."/>
            <person name="Liao Q."/>
            <person name="Li Y."/>
            <person name="Zhou Q."/>
            <person name="Bi G."/>
            <person name="Li C."/>
            <person name="Du R."/>
            <person name="Wang X."/>
            <person name="Sun T."/>
            <person name="Guo L."/>
            <person name="Liang H."/>
            <person name="Lu P."/>
            <person name="Wu Y."/>
            <person name="Zhang Z."/>
            <person name="Ro D.K."/>
            <person name="Shang Y."/>
            <person name="Huang S."/>
            <person name="Yan J."/>
        </authorList>
    </citation>
    <scope>NUCLEOTIDE SEQUENCE [LARGE SCALE GENOMIC DNA]</scope>
    <source>
        <strain evidence="1">Ta-2019</strain>
    </source>
</reference>
<evidence type="ECO:0000313" key="2">
    <source>
        <dbReference type="Proteomes" id="UP000824469"/>
    </source>
</evidence>
<keyword evidence="2" id="KW-1185">Reference proteome</keyword>
<proteinExistence type="predicted"/>
<name>A0AA38F5C3_TAXCH</name>
<sequence length="94" mass="10755">MTPKKVPTAGDKGKNKVEVEDEVAPKINFLDIQYPEGVLVGKEWDFHICKCKISDYNHRTSDNKKDLDVLLSMKTNKRIAEDMLVYDDTGEKLL</sequence>
<gene>
    <name evidence="1" type="ORF">KI387_032804</name>
</gene>
<feature type="non-terminal residue" evidence="1">
    <location>
        <position position="94"/>
    </location>
</feature>
<comment type="caution">
    <text evidence="1">The sequence shown here is derived from an EMBL/GenBank/DDBJ whole genome shotgun (WGS) entry which is preliminary data.</text>
</comment>
<protein>
    <submittedName>
        <fullName evidence="1">Uncharacterized protein</fullName>
    </submittedName>
</protein>